<dbReference type="PANTHER" id="PTHR30126">
    <property type="entry name" value="HTH-TYPE TRANSCRIPTIONAL REGULATOR"/>
    <property type="match status" value="1"/>
</dbReference>
<evidence type="ECO:0000256" key="4">
    <source>
        <dbReference type="ARBA" id="ARBA00023163"/>
    </source>
</evidence>
<dbReference type="Pfam" id="PF03466">
    <property type="entry name" value="LysR_substrate"/>
    <property type="match status" value="1"/>
</dbReference>
<dbReference type="AlphaFoldDB" id="A0AAN5AL70"/>
<sequence length="293" mass="33736">MNYTLHQLQIFLEVVKQESVTRAAEAMHMTQPALSIQMRNFQQQFDRPLMEVVGRKIYITDFGKEIAEMAGRVVKEAQEIKFQTKEYSGELSGSLKISVVSTGKYVMPYFLAEFLDLHHAVDLQLDVTNKSLVVESLKQNQVDFALVSVRPDRMDLESIDLLENKLYMVGNKEQFDADRPFIFREKGSATRKGMDEFLKSRKNRKRLELTSNEAVKQAVIAGLGYSIIPLIGTKHELENGDLFIIPTEGLPIKTMWQLVWLKGKRHSPAAKAYLEFLSERKEALAKLHFEWYM</sequence>
<dbReference type="SUPFAM" id="SSF46785">
    <property type="entry name" value="Winged helix' DNA-binding domain"/>
    <property type="match status" value="1"/>
</dbReference>
<dbReference type="EMBL" id="BQKE01000001">
    <property type="protein sequence ID" value="GJM60568.1"/>
    <property type="molecule type" value="Genomic_DNA"/>
</dbReference>
<dbReference type="Proteomes" id="UP001310022">
    <property type="component" value="Unassembled WGS sequence"/>
</dbReference>
<dbReference type="InterPro" id="IPR036390">
    <property type="entry name" value="WH_DNA-bd_sf"/>
</dbReference>
<keyword evidence="4" id="KW-0804">Transcription</keyword>
<gene>
    <name evidence="6" type="ORF">PEDI_11200</name>
</gene>
<evidence type="ECO:0000256" key="1">
    <source>
        <dbReference type="ARBA" id="ARBA00009437"/>
    </source>
</evidence>
<dbReference type="GO" id="GO:0003700">
    <property type="term" value="F:DNA-binding transcription factor activity"/>
    <property type="evidence" value="ECO:0007669"/>
    <property type="project" value="InterPro"/>
</dbReference>
<dbReference type="GO" id="GO:0000976">
    <property type="term" value="F:transcription cis-regulatory region binding"/>
    <property type="evidence" value="ECO:0007669"/>
    <property type="project" value="TreeGrafter"/>
</dbReference>
<dbReference type="Gene3D" id="1.10.10.10">
    <property type="entry name" value="Winged helix-like DNA-binding domain superfamily/Winged helix DNA-binding domain"/>
    <property type="match status" value="1"/>
</dbReference>
<dbReference type="PROSITE" id="PS50931">
    <property type="entry name" value="HTH_LYSR"/>
    <property type="match status" value="1"/>
</dbReference>
<keyword evidence="3" id="KW-0238">DNA-binding</keyword>
<dbReference type="PANTHER" id="PTHR30126:SF5">
    <property type="entry name" value="HTH-TYPE TRANSCRIPTIONAL ACTIVATOR CMPR"/>
    <property type="match status" value="1"/>
</dbReference>
<proteinExistence type="inferred from homology"/>
<keyword evidence="2" id="KW-0805">Transcription regulation</keyword>
<organism evidence="6 7">
    <name type="scientific">Persicobacter diffluens</name>
    <dbReference type="NCBI Taxonomy" id="981"/>
    <lineage>
        <taxon>Bacteria</taxon>
        <taxon>Pseudomonadati</taxon>
        <taxon>Bacteroidota</taxon>
        <taxon>Cytophagia</taxon>
        <taxon>Cytophagales</taxon>
        <taxon>Persicobacteraceae</taxon>
        <taxon>Persicobacter</taxon>
    </lineage>
</organism>
<dbReference type="SUPFAM" id="SSF53850">
    <property type="entry name" value="Periplasmic binding protein-like II"/>
    <property type="match status" value="1"/>
</dbReference>
<dbReference type="Gene3D" id="3.40.190.290">
    <property type="match status" value="1"/>
</dbReference>
<dbReference type="InterPro" id="IPR000847">
    <property type="entry name" value="LysR_HTH_N"/>
</dbReference>
<comment type="caution">
    <text evidence="6">The sequence shown here is derived from an EMBL/GenBank/DDBJ whole genome shotgun (WGS) entry which is preliminary data.</text>
</comment>
<feature type="domain" description="HTH lysR-type" evidence="5">
    <location>
        <begin position="1"/>
        <end position="60"/>
    </location>
</feature>
<dbReference type="Pfam" id="PF00126">
    <property type="entry name" value="HTH_1"/>
    <property type="match status" value="1"/>
</dbReference>
<dbReference type="InterPro" id="IPR036388">
    <property type="entry name" value="WH-like_DNA-bd_sf"/>
</dbReference>
<keyword evidence="7" id="KW-1185">Reference proteome</keyword>
<evidence type="ECO:0000256" key="3">
    <source>
        <dbReference type="ARBA" id="ARBA00023125"/>
    </source>
</evidence>
<comment type="similarity">
    <text evidence="1">Belongs to the LysR transcriptional regulatory family.</text>
</comment>
<name>A0AAN5AL70_9BACT</name>
<evidence type="ECO:0000313" key="7">
    <source>
        <dbReference type="Proteomes" id="UP001310022"/>
    </source>
</evidence>
<dbReference type="InterPro" id="IPR005119">
    <property type="entry name" value="LysR_subst-bd"/>
</dbReference>
<accession>A0AAN5AL70</accession>
<protein>
    <submittedName>
        <fullName evidence="6">LysR family transcriptional regulator</fullName>
    </submittedName>
</protein>
<evidence type="ECO:0000256" key="2">
    <source>
        <dbReference type="ARBA" id="ARBA00023015"/>
    </source>
</evidence>
<evidence type="ECO:0000313" key="6">
    <source>
        <dbReference type="EMBL" id="GJM60568.1"/>
    </source>
</evidence>
<reference evidence="6 7" key="1">
    <citation type="submission" date="2021-12" db="EMBL/GenBank/DDBJ databases">
        <title>Genome sequencing of bacteria with rrn-lacking chromosome and rrn-plasmid.</title>
        <authorList>
            <person name="Anda M."/>
            <person name="Iwasaki W."/>
        </authorList>
    </citation>
    <scope>NUCLEOTIDE SEQUENCE [LARGE SCALE GENOMIC DNA]</scope>
    <source>
        <strain evidence="6 7">NBRC 15940</strain>
    </source>
</reference>
<evidence type="ECO:0000259" key="5">
    <source>
        <dbReference type="PROSITE" id="PS50931"/>
    </source>
</evidence>
<dbReference type="RefSeq" id="WP_060685944.1">
    <property type="nucleotide sequence ID" value="NZ_BQKE01000001.1"/>
</dbReference>